<sequence length="74" mass="7979">MHSIARSMAISTILSNSISIKVPIPLEDFVFRAIVPSNASRNPDSHNRTTPKIGFQTHATIAAISPIIKAIIVT</sequence>
<name>A0A645H0U4_9ZZZZ</name>
<gene>
    <name evidence="1" type="ORF">SDC9_179788</name>
</gene>
<protein>
    <submittedName>
        <fullName evidence="1">Uncharacterized protein</fullName>
    </submittedName>
</protein>
<comment type="caution">
    <text evidence="1">The sequence shown here is derived from an EMBL/GenBank/DDBJ whole genome shotgun (WGS) entry which is preliminary data.</text>
</comment>
<reference evidence="1" key="1">
    <citation type="submission" date="2019-08" db="EMBL/GenBank/DDBJ databases">
        <authorList>
            <person name="Kucharzyk K."/>
            <person name="Murdoch R.W."/>
            <person name="Higgins S."/>
            <person name="Loffler F."/>
        </authorList>
    </citation>
    <scope>NUCLEOTIDE SEQUENCE</scope>
</reference>
<organism evidence="1">
    <name type="scientific">bioreactor metagenome</name>
    <dbReference type="NCBI Taxonomy" id="1076179"/>
    <lineage>
        <taxon>unclassified sequences</taxon>
        <taxon>metagenomes</taxon>
        <taxon>ecological metagenomes</taxon>
    </lineage>
</organism>
<accession>A0A645H0U4</accession>
<dbReference type="AlphaFoldDB" id="A0A645H0U4"/>
<dbReference type="EMBL" id="VSSQ01084246">
    <property type="protein sequence ID" value="MPN32310.1"/>
    <property type="molecule type" value="Genomic_DNA"/>
</dbReference>
<evidence type="ECO:0000313" key="1">
    <source>
        <dbReference type="EMBL" id="MPN32310.1"/>
    </source>
</evidence>
<proteinExistence type="predicted"/>